<feature type="domain" description="Major facilitator superfamily (MFS) profile" evidence="2">
    <location>
        <begin position="201"/>
        <end position="434"/>
    </location>
</feature>
<feature type="transmembrane region" description="Helical" evidence="1">
    <location>
        <begin position="133"/>
        <end position="152"/>
    </location>
</feature>
<dbReference type="GO" id="GO:0005886">
    <property type="term" value="C:plasma membrane"/>
    <property type="evidence" value="ECO:0007669"/>
    <property type="project" value="TreeGrafter"/>
</dbReference>
<reference evidence="3" key="1">
    <citation type="journal article" date="2015" name="Nature">
        <title>Complex archaea that bridge the gap between prokaryotes and eukaryotes.</title>
        <authorList>
            <person name="Spang A."/>
            <person name="Saw J.H."/>
            <person name="Jorgensen S.L."/>
            <person name="Zaremba-Niedzwiedzka K."/>
            <person name="Martijn J."/>
            <person name="Lind A.E."/>
            <person name="van Eijk R."/>
            <person name="Schleper C."/>
            <person name="Guy L."/>
            <person name="Ettema T.J."/>
        </authorList>
    </citation>
    <scope>NUCLEOTIDE SEQUENCE</scope>
</reference>
<keyword evidence="1" id="KW-0472">Membrane</keyword>
<feature type="transmembrane region" description="Helical" evidence="1">
    <location>
        <begin position="100"/>
        <end position="121"/>
    </location>
</feature>
<feature type="transmembrane region" description="Helical" evidence="1">
    <location>
        <begin position="267"/>
        <end position="285"/>
    </location>
</feature>
<dbReference type="Gene3D" id="1.20.1250.20">
    <property type="entry name" value="MFS general substrate transporter like domains"/>
    <property type="match status" value="2"/>
</dbReference>
<accession>A0A0F9YFC2</accession>
<dbReference type="Pfam" id="PF07690">
    <property type="entry name" value="MFS_1"/>
    <property type="match status" value="1"/>
</dbReference>
<dbReference type="CDD" id="cd17477">
    <property type="entry name" value="MFS_YcaD_like"/>
    <property type="match status" value="1"/>
</dbReference>
<feature type="transmembrane region" description="Helical" evidence="1">
    <location>
        <begin position="12"/>
        <end position="31"/>
    </location>
</feature>
<feature type="transmembrane region" description="Helical" evidence="1">
    <location>
        <begin position="356"/>
        <end position="373"/>
    </location>
</feature>
<evidence type="ECO:0000313" key="3">
    <source>
        <dbReference type="EMBL" id="KKO10837.1"/>
    </source>
</evidence>
<gene>
    <name evidence="3" type="ORF">LCGC14_0023200</name>
</gene>
<protein>
    <recommendedName>
        <fullName evidence="2">Major facilitator superfamily (MFS) profile domain-containing protein</fullName>
    </recommendedName>
</protein>
<sequence length="434" mass="46805">MVPFTLLGPIRAILFSVALLLLGNGLINTLLSLRGTQEGFSSMMLGMIMSGYFVGFVCGTWVSARLIKRMGHIRTFGFCAAVCASVALLHFIFIDPWAWLGLRFIYGLSYITLITVIESWLNSQAASHERGKVFAIYMVVNLGALAIAQQLLRLENDNGFLLFALVAIFICWALLPITSTRRPQPVLPDRPKSSLWSLLGFAPLAVASAALSGLAMGAFWGMTPVYATGLGFDAGGVGLIMSVTILGGALLQIPIGRYSDNHDRPRVMTVVVLLASGVALLMPLAPSQMALLILYFIWGGLAFSMYPLAVAQLIDQLNPDEVVAGSSDMLVMHGAGCALAPILAGAIMNLVGGHGLPLYIATVLGILGIYAIFRRRRVSVLVAGETGHFEPMVQTSTLVLSMMFDDRQMDLFSDPAFYEEGELARLRDVIKPSV</sequence>
<comment type="caution">
    <text evidence="3">The sequence shown here is derived from an EMBL/GenBank/DDBJ whole genome shotgun (WGS) entry which is preliminary data.</text>
</comment>
<feature type="transmembrane region" description="Helical" evidence="1">
    <location>
        <begin position="330"/>
        <end position="350"/>
    </location>
</feature>
<name>A0A0F9YFC2_9ZZZZ</name>
<evidence type="ECO:0000259" key="2">
    <source>
        <dbReference type="PROSITE" id="PS50850"/>
    </source>
</evidence>
<dbReference type="GO" id="GO:0022857">
    <property type="term" value="F:transmembrane transporter activity"/>
    <property type="evidence" value="ECO:0007669"/>
    <property type="project" value="InterPro"/>
</dbReference>
<organism evidence="3">
    <name type="scientific">marine sediment metagenome</name>
    <dbReference type="NCBI Taxonomy" id="412755"/>
    <lineage>
        <taxon>unclassified sequences</taxon>
        <taxon>metagenomes</taxon>
        <taxon>ecological metagenomes</taxon>
    </lineage>
</organism>
<feature type="transmembrane region" description="Helical" evidence="1">
    <location>
        <begin position="198"/>
        <end position="222"/>
    </location>
</feature>
<feature type="transmembrane region" description="Helical" evidence="1">
    <location>
        <begin position="291"/>
        <end position="309"/>
    </location>
</feature>
<feature type="transmembrane region" description="Helical" evidence="1">
    <location>
        <begin position="158"/>
        <end position="177"/>
    </location>
</feature>
<dbReference type="InterPro" id="IPR020846">
    <property type="entry name" value="MFS_dom"/>
</dbReference>
<dbReference type="InterPro" id="IPR047200">
    <property type="entry name" value="MFS_YcaD-like"/>
</dbReference>
<dbReference type="PANTHER" id="PTHR23521:SF3">
    <property type="entry name" value="MFS TRANSPORTER"/>
    <property type="match status" value="1"/>
</dbReference>
<evidence type="ECO:0000256" key="1">
    <source>
        <dbReference type="SAM" id="Phobius"/>
    </source>
</evidence>
<keyword evidence="1" id="KW-0812">Transmembrane</keyword>
<dbReference type="InterPro" id="IPR011701">
    <property type="entry name" value="MFS"/>
</dbReference>
<proteinExistence type="predicted"/>
<feature type="transmembrane region" description="Helical" evidence="1">
    <location>
        <begin position="234"/>
        <end position="255"/>
    </location>
</feature>
<dbReference type="PROSITE" id="PS50850">
    <property type="entry name" value="MFS"/>
    <property type="match status" value="1"/>
</dbReference>
<feature type="transmembrane region" description="Helical" evidence="1">
    <location>
        <begin position="76"/>
        <end position="94"/>
    </location>
</feature>
<dbReference type="EMBL" id="LAZR01000004">
    <property type="protein sequence ID" value="KKO10837.1"/>
    <property type="molecule type" value="Genomic_DNA"/>
</dbReference>
<feature type="transmembrane region" description="Helical" evidence="1">
    <location>
        <begin position="43"/>
        <end position="64"/>
    </location>
</feature>
<dbReference type="InterPro" id="IPR036259">
    <property type="entry name" value="MFS_trans_sf"/>
</dbReference>
<keyword evidence="1" id="KW-1133">Transmembrane helix</keyword>
<dbReference type="AlphaFoldDB" id="A0A0F9YFC2"/>
<dbReference type="SUPFAM" id="SSF103473">
    <property type="entry name" value="MFS general substrate transporter"/>
    <property type="match status" value="1"/>
</dbReference>
<dbReference type="PANTHER" id="PTHR23521">
    <property type="entry name" value="TRANSPORTER MFS SUPERFAMILY"/>
    <property type="match status" value="1"/>
</dbReference>